<reference evidence="13" key="2">
    <citation type="submission" date="2025-08" db="UniProtKB">
        <authorList>
            <consortium name="Ensembl"/>
        </authorList>
    </citation>
    <scope>IDENTIFICATION</scope>
</reference>
<dbReference type="GO" id="GO:0046599">
    <property type="term" value="P:regulation of centriole replication"/>
    <property type="evidence" value="ECO:0007669"/>
    <property type="project" value="TreeGrafter"/>
</dbReference>
<evidence type="ECO:0000256" key="1">
    <source>
        <dbReference type="ARBA" id="ARBA00004114"/>
    </source>
</evidence>
<evidence type="ECO:0000256" key="3">
    <source>
        <dbReference type="ARBA" id="ARBA00018313"/>
    </source>
</evidence>
<feature type="region of interest" description="Disordered" evidence="12">
    <location>
        <begin position="258"/>
        <end position="319"/>
    </location>
</feature>
<evidence type="ECO:0000256" key="6">
    <source>
        <dbReference type="ARBA" id="ARBA00022776"/>
    </source>
</evidence>
<keyword evidence="6" id="KW-0498">Mitosis</keyword>
<evidence type="ECO:0000256" key="5">
    <source>
        <dbReference type="ARBA" id="ARBA00022618"/>
    </source>
</evidence>
<evidence type="ECO:0000256" key="4">
    <source>
        <dbReference type="ARBA" id="ARBA00022490"/>
    </source>
</evidence>
<dbReference type="OMA" id="REQSPKH"/>
<dbReference type="InterPro" id="IPR031387">
    <property type="entry name" value="SPICE1"/>
</dbReference>
<evidence type="ECO:0000256" key="9">
    <source>
        <dbReference type="ARBA" id="ARBA00023306"/>
    </source>
</evidence>
<protein>
    <recommendedName>
        <fullName evidence="3">Spindle and centriole-associated protein 1</fullName>
    </recommendedName>
    <alternativeName>
        <fullName evidence="10">Coiled-coil domain-containing protein 52</fullName>
    </alternativeName>
</protein>
<keyword evidence="5" id="KW-0132">Cell division</keyword>
<evidence type="ECO:0000256" key="12">
    <source>
        <dbReference type="SAM" id="MobiDB-lite"/>
    </source>
</evidence>
<feature type="compositionally biased region" description="Polar residues" evidence="12">
    <location>
        <begin position="304"/>
        <end position="315"/>
    </location>
</feature>
<feature type="region of interest" description="Disordered" evidence="12">
    <location>
        <begin position="1"/>
        <end position="26"/>
    </location>
</feature>
<dbReference type="GO" id="GO:0005819">
    <property type="term" value="C:spindle"/>
    <property type="evidence" value="ECO:0007669"/>
    <property type="project" value="UniProtKB-SubCell"/>
</dbReference>
<organism evidence="13 14">
    <name type="scientific">Amphiprion percula</name>
    <name type="common">Orange clownfish</name>
    <name type="synonym">Lutjanus percula</name>
    <dbReference type="NCBI Taxonomy" id="161767"/>
    <lineage>
        <taxon>Eukaryota</taxon>
        <taxon>Metazoa</taxon>
        <taxon>Chordata</taxon>
        <taxon>Craniata</taxon>
        <taxon>Vertebrata</taxon>
        <taxon>Euteleostomi</taxon>
        <taxon>Actinopterygii</taxon>
        <taxon>Neopterygii</taxon>
        <taxon>Teleostei</taxon>
        <taxon>Neoteleostei</taxon>
        <taxon>Acanthomorphata</taxon>
        <taxon>Ovalentaria</taxon>
        <taxon>Pomacentridae</taxon>
        <taxon>Amphiprion</taxon>
    </lineage>
</organism>
<sequence>MSFVRVGRPQQYSKGKRPVRPKKAAAVPRREWVSTVNDLSVHKPTPAELSHRHEIHKSHNKAAAQWELKEKALKRRFRHAGSPGPLDQASLSIIREVFSDQLLLQDVLARSDRAMAVVKDLFGDAPRRHTGHPSVTMAPNCDSDSELPVLQRPDPPTHLSLLSQSMMDQEALNELEASEEDHKHINSHPSGSSEYNVIRRTNVRKMKTQTRGRVMQQQKVHHPNYHHGDEDNVPMTPCTSGRAPDQAALNATVAVQRVRSKQSQSEEGKEDHSVLVSQVLNPEQPLSQSGRIRSHTSRTRKCVSHSSQLDGSSVASLSGDQSSLGLLQSMLGQVEADLDALSPDTEPASAQSPKQQRTQGLTGFSVALVTTIGRLVHLLKQREDEAQKEAEERRRLEEELKEQRGLIDALTAETMTLREEAAALQAGLQQWTAELEQKLDTVVLVMGGLGLLGEHSSQPQDSDVQAAVSQSAPVAERICERLPEETQVSVPSAVLLSPPRQTDNWQHVSVTHPVPQHHQLNPVQTPRSCEDFQAHGSASSLNSLPLTRLTSTSSLSQISDPLSAHLSPSAMLAEIAQLNRQNDLIRAQLSQVKGLESKVGGSLNSSSERRSSSSSSTSRVTAQSVGERRRCGSSSSTGRRSQKIQTPEKEQLTQQATSCNSLSANSVEQRLLELNRQSAAARGRLLDLIKQQKQNVSARVSPSVSPIAPSAFSPNTAAEGGSREVLPEQELWSHGASERRYASSDVSSHSFGRETSDGKTQMDKPREREGWFALSAHVR</sequence>
<comment type="subcellular location">
    <subcellularLocation>
        <location evidence="1">Cytoplasm</location>
        <location evidence="1">Cytoskeleton</location>
        <location evidence="1">Microtubule organizing center</location>
        <location evidence="1">Centrosome</location>
        <location evidence="1">Centriole</location>
    </subcellularLocation>
    <subcellularLocation>
        <location evidence="2">Cytoplasm</location>
        <location evidence="2">Cytoskeleton</location>
        <location evidence="2">Spindle</location>
    </subcellularLocation>
</comment>
<dbReference type="AlphaFoldDB" id="A0A3P8TSA8"/>
<feature type="region of interest" description="Disordered" evidence="12">
    <location>
        <begin position="516"/>
        <end position="538"/>
    </location>
</feature>
<feature type="region of interest" description="Disordered" evidence="12">
    <location>
        <begin position="207"/>
        <end position="243"/>
    </location>
</feature>
<feature type="compositionally biased region" description="Basic residues" evidence="12">
    <location>
        <begin position="292"/>
        <end position="303"/>
    </location>
</feature>
<evidence type="ECO:0000256" key="7">
    <source>
        <dbReference type="ARBA" id="ARBA00023054"/>
    </source>
</evidence>
<feature type="compositionally biased region" description="Polar residues" evidence="12">
    <location>
        <begin position="275"/>
        <end position="291"/>
    </location>
</feature>
<dbReference type="GO" id="GO:0051301">
    <property type="term" value="P:cell division"/>
    <property type="evidence" value="ECO:0007669"/>
    <property type="project" value="UniProtKB-KW"/>
</dbReference>
<dbReference type="GO" id="GO:0005813">
    <property type="term" value="C:centrosome"/>
    <property type="evidence" value="ECO:0007669"/>
    <property type="project" value="TreeGrafter"/>
</dbReference>
<proteinExistence type="predicted"/>
<dbReference type="STRING" id="161767.ENSAPEP00000027496"/>
<keyword evidence="9" id="KW-0131">Cell cycle</keyword>
<evidence type="ECO:0000256" key="10">
    <source>
        <dbReference type="ARBA" id="ARBA00030722"/>
    </source>
</evidence>
<dbReference type="Ensembl" id="ENSAPET00000028228.1">
    <property type="protein sequence ID" value="ENSAPEP00000027496.1"/>
    <property type="gene ID" value="ENSAPEG00000019524.1"/>
</dbReference>
<dbReference type="Pfam" id="PF15678">
    <property type="entry name" value="SPICE"/>
    <property type="match status" value="1"/>
</dbReference>
<dbReference type="PANTHER" id="PTHR31167:SF3">
    <property type="entry name" value="SPINDLE AND CENTRIOLE-ASSOCIATED PROTEIN 1"/>
    <property type="match status" value="1"/>
</dbReference>
<evidence type="ECO:0000256" key="8">
    <source>
        <dbReference type="ARBA" id="ARBA00023212"/>
    </source>
</evidence>
<evidence type="ECO:0000313" key="14">
    <source>
        <dbReference type="Proteomes" id="UP000265080"/>
    </source>
</evidence>
<feature type="region of interest" description="Disordered" evidence="12">
    <location>
        <begin position="595"/>
        <end position="657"/>
    </location>
</feature>
<feature type="compositionally biased region" description="Basic and acidic residues" evidence="12">
    <location>
        <begin position="264"/>
        <end position="273"/>
    </location>
</feature>
<feature type="compositionally biased region" description="Low complexity" evidence="12">
    <location>
        <begin position="700"/>
        <end position="714"/>
    </location>
</feature>
<dbReference type="GO" id="GO:0090307">
    <property type="term" value="P:mitotic spindle assembly"/>
    <property type="evidence" value="ECO:0007669"/>
    <property type="project" value="InterPro"/>
</dbReference>
<evidence type="ECO:0000256" key="2">
    <source>
        <dbReference type="ARBA" id="ARBA00004186"/>
    </source>
</evidence>
<dbReference type="GO" id="GO:0005814">
    <property type="term" value="C:centriole"/>
    <property type="evidence" value="ECO:0007669"/>
    <property type="project" value="UniProtKB-SubCell"/>
</dbReference>
<keyword evidence="7 11" id="KW-0175">Coiled coil</keyword>
<keyword evidence="8" id="KW-0206">Cytoskeleton</keyword>
<keyword evidence="4" id="KW-0963">Cytoplasm</keyword>
<feature type="compositionally biased region" description="Polar residues" evidence="12">
    <location>
        <begin position="518"/>
        <end position="527"/>
    </location>
</feature>
<feature type="compositionally biased region" description="Basic residues" evidence="12">
    <location>
        <begin position="14"/>
        <end position="23"/>
    </location>
</feature>
<name>A0A3P8TSA8_AMPPE</name>
<feature type="coiled-coil region" evidence="11">
    <location>
        <begin position="379"/>
        <end position="413"/>
    </location>
</feature>
<feature type="region of interest" description="Disordered" evidence="12">
    <location>
        <begin position="700"/>
        <end position="779"/>
    </location>
</feature>
<reference evidence="13" key="3">
    <citation type="submission" date="2025-09" db="UniProtKB">
        <authorList>
            <consortium name="Ensembl"/>
        </authorList>
    </citation>
    <scope>IDENTIFICATION</scope>
</reference>
<feature type="compositionally biased region" description="Basic and acidic residues" evidence="12">
    <location>
        <begin position="751"/>
        <end position="770"/>
    </location>
</feature>
<keyword evidence="14" id="KW-1185">Reference proteome</keyword>
<reference evidence="13 14" key="1">
    <citation type="submission" date="2018-03" db="EMBL/GenBank/DDBJ databases">
        <title>Finding Nemo's genes: A chromosome-scale reference assembly of the genome of the orange clownfish Amphiprion percula.</title>
        <authorList>
            <person name="Lehmann R."/>
        </authorList>
    </citation>
    <scope>NUCLEOTIDE SEQUENCE</scope>
</reference>
<evidence type="ECO:0000313" key="13">
    <source>
        <dbReference type="Ensembl" id="ENSAPEP00000027496.1"/>
    </source>
</evidence>
<dbReference type="GO" id="GO:0051310">
    <property type="term" value="P:metaphase chromosome alignment"/>
    <property type="evidence" value="ECO:0007669"/>
    <property type="project" value="TreeGrafter"/>
</dbReference>
<dbReference type="Proteomes" id="UP000265080">
    <property type="component" value="Chromosome 22"/>
</dbReference>
<accession>A0A3P8TSA8</accession>
<dbReference type="GeneTree" id="ENSGT00390000006207"/>
<evidence type="ECO:0000256" key="11">
    <source>
        <dbReference type="SAM" id="Coils"/>
    </source>
</evidence>
<dbReference type="PANTHER" id="PTHR31167">
    <property type="entry name" value="SPINDLE AND CENTRIOLE ASSOCIATED PROTEIN 1 SPICE1"/>
    <property type="match status" value="1"/>
</dbReference>